<protein>
    <submittedName>
        <fullName evidence="6">Patatin family protein</fullName>
    </submittedName>
</protein>
<evidence type="ECO:0000256" key="3">
    <source>
        <dbReference type="ARBA" id="ARBA00023098"/>
    </source>
</evidence>
<dbReference type="Pfam" id="PF19890">
    <property type="entry name" value="DUF6363"/>
    <property type="match status" value="1"/>
</dbReference>
<keyword evidence="1 4" id="KW-0378">Hydrolase</keyword>
<accession>A0A328UBV4</accession>
<dbReference type="GO" id="GO:0016787">
    <property type="term" value="F:hydrolase activity"/>
    <property type="evidence" value="ECO:0007669"/>
    <property type="project" value="UniProtKB-UniRule"/>
</dbReference>
<dbReference type="InterPro" id="IPR016035">
    <property type="entry name" value="Acyl_Trfase/lysoPLipase"/>
</dbReference>
<dbReference type="InterPro" id="IPR045943">
    <property type="entry name" value="DUF6363"/>
</dbReference>
<dbReference type="PANTHER" id="PTHR14226">
    <property type="entry name" value="NEUROPATHY TARGET ESTERASE/SWISS CHEESE D.MELANOGASTER"/>
    <property type="match status" value="1"/>
</dbReference>
<organism evidence="6 7">
    <name type="scientific">Hydrogeniiclostridium mannosilyticum</name>
    <dbReference type="NCBI Taxonomy" id="2764322"/>
    <lineage>
        <taxon>Bacteria</taxon>
        <taxon>Bacillati</taxon>
        <taxon>Bacillota</taxon>
        <taxon>Clostridia</taxon>
        <taxon>Eubacteriales</taxon>
        <taxon>Acutalibacteraceae</taxon>
        <taxon>Hydrogeniiclostridium</taxon>
    </lineage>
</organism>
<dbReference type="InterPro" id="IPR037483">
    <property type="entry name" value="YjjU-like"/>
</dbReference>
<evidence type="ECO:0000256" key="2">
    <source>
        <dbReference type="ARBA" id="ARBA00022963"/>
    </source>
</evidence>
<dbReference type="EMBL" id="QLYR01000009">
    <property type="protein sequence ID" value="RAQ22721.1"/>
    <property type="molecule type" value="Genomic_DNA"/>
</dbReference>
<dbReference type="CDD" id="cd07208">
    <property type="entry name" value="Pat_hypo_Ecoli_yjju_like"/>
    <property type="match status" value="1"/>
</dbReference>
<name>A0A328UBV4_9FIRM</name>
<sequence length="285" mass="32534">MPVGLVLEGGGTRGAYTSGVLDVLLEQNFEFPTVYGISAGACNALSFISKQQRRNYEIFYRYIRDERYISIASLYRTGSLFGFDFIFGELFHNLLPFDYKAFFNSPVQLKAGATDLNTGRTVFFSKEEFDEALTPVRASSSLPFVSPIVEYKGYKLLDGGCATPIPVEQSIADGNRKNVIVLTRDATYRKRSRSDFPRAVLRVKYGDYPEFVQTMMARSEEYNRESEFCRKLEKSGEALIIRPSRPILLSRYEKDPEKLREIYEMGVCDCFEKLPALRAFMKEPC</sequence>
<dbReference type="PANTHER" id="PTHR14226:SF25">
    <property type="entry name" value="PHOSPHOESTERASE"/>
    <property type="match status" value="1"/>
</dbReference>
<comment type="caution">
    <text evidence="6">The sequence shown here is derived from an EMBL/GenBank/DDBJ whole genome shotgun (WGS) entry which is preliminary data.</text>
</comment>
<dbReference type="RefSeq" id="WP_112333285.1">
    <property type="nucleotide sequence ID" value="NZ_JADPHD010000002.1"/>
</dbReference>
<reference evidence="6 7" key="1">
    <citation type="submission" date="2018-06" db="EMBL/GenBank/DDBJ databases">
        <title>Noncontiguous genome sequence of Ruminococcaceae bacterium ASD2818.</title>
        <authorList>
            <person name="Chaplin A.V."/>
            <person name="Sokolova S.R."/>
            <person name="Kochetkova T.O."/>
            <person name="Goltsov A.Y."/>
            <person name="Trofimov D.Y."/>
            <person name="Efimov B.A."/>
        </authorList>
    </citation>
    <scope>NUCLEOTIDE SEQUENCE [LARGE SCALE GENOMIC DNA]</scope>
    <source>
        <strain evidence="6 7">ASD2818</strain>
    </source>
</reference>
<gene>
    <name evidence="6" type="ORF">DPQ25_11275</name>
</gene>
<keyword evidence="3 4" id="KW-0443">Lipid metabolism</keyword>
<feature type="short sequence motif" description="GXGXXG" evidence="4">
    <location>
        <begin position="9"/>
        <end position="14"/>
    </location>
</feature>
<evidence type="ECO:0000259" key="5">
    <source>
        <dbReference type="PROSITE" id="PS51635"/>
    </source>
</evidence>
<feature type="active site" description="Nucleophile" evidence="4">
    <location>
        <position position="38"/>
    </location>
</feature>
<feature type="domain" description="PNPLA" evidence="5">
    <location>
        <begin position="5"/>
        <end position="171"/>
    </location>
</feature>
<feature type="short sequence motif" description="DGA/G" evidence="4">
    <location>
        <begin position="158"/>
        <end position="160"/>
    </location>
</feature>
<proteinExistence type="predicted"/>
<keyword evidence="2 4" id="KW-0442">Lipid degradation</keyword>
<dbReference type="InterPro" id="IPR050301">
    <property type="entry name" value="NTE"/>
</dbReference>
<dbReference type="Pfam" id="PF01734">
    <property type="entry name" value="Patatin"/>
    <property type="match status" value="1"/>
</dbReference>
<dbReference type="Proteomes" id="UP000249377">
    <property type="component" value="Unassembled WGS sequence"/>
</dbReference>
<evidence type="ECO:0000256" key="4">
    <source>
        <dbReference type="PROSITE-ProRule" id="PRU01161"/>
    </source>
</evidence>
<evidence type="ECO:0000256" key="1">
    <source>
        <dbReference type="ARBA" id="ARBA00022801"/>
    </source>
</evidence>
<evidence type="ECO:0000313" key="7">
    <source>
        <dbReference type="Proteomes" id="UP000249377"/>
    </source>
</evidence>
<dbReference type="PROSITE" id="PS51635">
    <property type="entry name" value="PNPLA"/>
    <property type="match status" value="1"/>
</dbReference>
<dbReference type="InterPro" id="IPR002641">
    <property type="entry name" value="PNPLA_dom"/>
</dbReference>
<feature type="active site" description="Proton acceptor" evidence="4">
    <location>
        <position position="158"/>
    </location>
</feature>
<dbReference type="SUPFAM" id="SSF52151">
    <property type="entry name" value="FabD/lysophospholipase-like"/>
    <property type="match status" value="1"/>
</dbReference>
<dbReference type="AlphaFoldDB" id="A0A328UBV4"/>
<dbReference type="GO" id="GO:0016042">
    <property type="term" value="P:lipid catabolic process"/>
    <property type="evidence" value="ECO:0007669"/>
    <property type="project" value="UniProtKB-UniRule"/>
</dbReference>
<evidence type="ECO:0000313" key="6">
    <source>
        <dbReference type="EMBL" id="RAQ22721.1"/>
    </source>
</evidence>
<feature type="short sequence motif" description="GXSXG" evidence="4">
    <location>
        <begin position="36"/>
        <end position="40"/>
    </location>
</feature>
<dbReference type="Gene3D" id="3.40.1090.10">
    <property type="entry name" value="Cytosolic phospholipase A2 catalytic domain"/>
    <property type="match status" value="2"/>
</dbReference>
<keyword evidence="7" id="KW-1185">Reference proteome</keyword>